<evidence type="ECO:0000313" key="3">
    <source>
        <dbReference type="Proteomes" id="UP001141806"/>
    </source>
</evidence>
<feature type="region of interest" description="Disordered" evidence="1">
    <location>
        <begin position="1"/>
        <end position="53"/>
    </location>
</feature>
<evidence type="ECO:0000256" key="1">
    <source>
        <dbReference type="SAM" id="MobiDB-lite"/>
    </source>
</evidence>
<organism evidence="2 3">
    <name type="scientific">Protea cynaroides</name>
    <dbReference type="NCBI Taxonomy" id="273540"/>
    <lineage>
        <taxon>Eukaryota</taxon>
        <taxon>Viridiplantae</taxon>
        <taxon>Streptophyta</taxon>
        <taxon>Embryophyta</taxon>
        <taxon>Tracheophyta</taxon>
        <taxon>Spermatophyta</taxon>
        <taxon>Magnoliopsida</taxon>
        <taxon>Proteales</taxon>
        <taxon>Proteaceae</taxon>
        <taxon>Protea</taxon>
    </lineage>
</organism>
<feature type="compositionally biased region" description="Low complexity" evidence="1">
    <location>
        <begin position="22"/>
        <end position="34"/>
    </location>
</feature>
<accession>A0A9Q0KR56</accession>
<proteinExistence type="predicted"/>
<protein>
    <submittedName>
        <fullName evidence="2">Uncharacterized protein</fullName>
    </submittedName>
</protein>
<dbReference type="EMBL" id="JAMYWD010000003">
    <property type="protein sequence ID" value="KAJ4975124.1"/>
    <property type="molecule type" value="Genomic_DNA"/>
</dbReference>
<evidence type="ECO:0000313" key="2">
    <source>
        <dbReference type="EMBL" id="KAJ4975124.1"/>
    </source>
</evidence>
<dbReference type="Proteomes" id="UP001141806">
    <property type="component" value="Unassembled WGS sequence"/>
</dbReference>
<dbReference type="AlphaFoldDB" id="A0A9Q0KR56"/>
<reference evidence="2" key="1">
    <citation type="journal article" date="2023" name="Plant J.">
        <title>The genome of the king protea, Protea cynaroides.</title>
        <authorList>
            <person name="Chang J."/>
            <person name="Duong T.A."/>
            <person name="Schoeman C."/>
            <person name="Ma X."/>
            <person name="Roodt D."/>
            <person name="Barker N."/>
            <person name="Li Z."/>
            <person name="Van de Peer Y."/>
            <person name="Mizrachi E."/>
        </authorList>
    </citation>
    <scope>NUCLEOTIDE SEQUENCE</scope>
    <source>
        <tissue evidence="2">Young leaves</tissue>
    </source>
</reference>
<keyword evidence="3" id="KW-1185">Reference proteome</keyword>
<gene>
    <name evidence="2" type="ORF">NE237_000230</name>
</gene>
<sequence length="131" mass="14692">MATHQLQPKPKPKPKDRYYSEQQKQQQQQQQQQQIHRGGGIAVEEDQSNKMSQPDLYGNRYFCGQKIMCGGTKFKIQGKLRAGNLNPAYLPPQSSSSLPSIYYENQTIMGGGEHPTGEFESNGIIEMGNMG</sequence>
<comment type="caution">
    <text evidence="2">The sequence shown here is derived from an EMBL/GenBank/DDBJ whole genome shotgun (WGS) entry which is preliminary data.</text>
</comment>
<name>A0A9Q0KR56_9MAGN</name>